<dbReference type="EMBL" id="CAFBNF010000159">
    <property type="protein sequence ID" value="CAB4950077.1"/>
    <property type="molecule type" value="Genomic_DNA"/>
</dbReference>
<evidence type="ECO:0000313" key="2">
    <source>
        <dbReference type="EMBL" id="CAB4950077.1"/>
    </source>
</evidence>
<keyword evidence="1" id="KW-1133">Transmembrane helix</keyword>
<dbReference type="Pfam" id="PF20447">
    <property type="entry name" value="DUF6704"/>
    <property type="match status" value="1"/>
</dbReference>
<organism evidence="2">
    <name type="scientific">freshwater metagenome</name>
    <dbReference type="NCBI Taxonomy" id="449393"/>
    <lineage>
        <taxon>unclassified sequences</taxon>
        <taxon>metagenomes</taxon>
        <taxon>ecological metagenomes</taxon>
    </lineage>
</organism>
<keyword evidence="1" id="KW-0472">Membrane</keyword>
<name>A0A6J7K475_9ZZZZ</name>
<dbReference type="AlphaFoldDB" id="A0A6J7K475"/>
<feature type="transmembrane region" description="Helical" evidence="1">
    <location>
        <begin position="38"/>
        <end position="56"/>
    </location>
</feature>
<sequence>MSEHDNHGQTPAAWTAVIIMISAFLWGGLGLILNQSWMFWSSFAIFVVGVVVGKVMQMAGLGAVPRHDGASSATD</sequence>
<gene>
    <name evidence="2" type="ORF">UFOPK3773_01353</name>
</gene>
<dbReference type="InterPro" id="IPR046550">
    <property type="entry name" value="DUF6704"/>
</dbReference>
<evidence type="ECO:0000256" key="1">
    <source>
        <dbReference type="SAM" id="Phobius"/>
    </source>
</evidence>
<reference evidence="2" key="1">
    <citation type="submission" date="2020-05" db="EMBL/GenBank/DDBJ databases">
        <authorList>
            <person name="Chiriac C."/>
            <person name="Salcher M."/>
            <person name="Ghai R."/>
            <person name="Kavagutti S V."/>
        </authorList>
    </citation>
    <scope>NUCLEOTIDE SEQUENCE</scope>
</reference>
<dbReference type="NCBIfam" id="NF041681">
    <property type="entry name" value="HGxxPAAW"/>
    <property type="match status" value="1"/>
</dbReference>
<proteinExistence type="predicted"/>
<keyword evidence="1" id="KW-0812">Transmembrane</keyword>
<protein>
    <submittedName>
        <fullName evidence="2">Unannotated protein</fullName>
    </submittedName>
</protein>
<accession>A0A6J7K475</accession>
<feature type="transmembrane region" description="Helical" evidence="1">
    <location>
        <begin position="12"/>
        <end position="32"/>
    </location>
</feature>